<comment type="caution">
    <text evidence="2">The sequence shown here is derived from an EMBL/GenBank/DDBJ whole genome shotgun (WGS) entry which is preliminary data.</text>
</comment>
<feature type="compositionally biased region" description="Low complexity" evidence="1">
    <location>
        <begin position="785"/>
        <end position="811"/>
    </location>
</feature>
<evidence type="ECO:0008006" key="4">
    <source>
        <dbReference type="Google" id="ProtNLM"/>
    </source>
</evidence>
<feature type="compositionally biased region" description="Basic and acidic residues" evidence="1">
    <location>
        <begin position="459"/>
        <end position="468"/>
    </location>
</feature>
<feature type="compositionally biased region" description="Basic and acidic residues" evidence="1">
    <location>
        <begin position="237"/>
        <end position="256"/>
    </location>
</feature>
<feature type="region of interest" description="Disordered" evidence="1">
    <location>
        <begin position="237"/>
        <end position="259"/>
    </location>
</feature>
<dbReference type="AlphaFoldDB" id="A0A427Y5W6"/>
<dbReference type="OrthoDB" id="240546at2759"/>
<reference evidence="2 3" key="1">
    <citation type="submission" date="2018-11" db="EMBL/GenBank/DDBJ databases">
        <title>Genome sequence of Apiotrichum porosum DSM 27194.</title>
        <authorList>
            <person name="Aliyu H."/>
            <person name="Gorte O."/>
            <person name="Ochsenreither K."/>
        </authorList>
    </citation>
    <scope>NUCLEOTIDE SEQUENCE [LARGE SCALE GENOMIC DNA]</scope>
    <source>
        <strain evidence="2 3">DSM 27194</strain>
    </source>
</reference>
<feature type="compositionally biased region" description="Gly residues" evidence="1">
    <location>
        <begin position="409"/>
        <end position="419"/>
    </location>
</feature>
<feature type="compositionally biased region" description="Pro residues" evidence="1">
    <location>
        <begin position="647"/>
        <end position="657"/>
    </location>
</feature>
<sequence>MPPTAPRRPTSTHSAQHIHPHSSPQPAQLAYFVIFNPTLASKTAGPSSTSSAAAAPGPSPADTTTTGSGAGPTTGPSTSASREEDAGVPNADDQATADAKPVAQDTSAPTDVAVTSAAPDVDSSALTHPAQPTDDTETPAQVDPGARDRDLEDDLREAAQIVFYTSREAGGVSRDTMLRQVGLAKGLMGFTDMVGGKSSDPFWAVHSQNTRLIIYTPEPEWYIYICVTLALVPATGKDKDHAKDKDSKDKDGKEDTVPAQGLSDRMLVDGLQRGYDDFVLLHGKLGAHVPGGGASLSLAMLEKYWTRFAFSFELQFLIPAHPGLMAWLGGYEPPPSPPLDTTPLDEFASPLPAGSGLGVVSLNGPLTRTGALPLPDTRESAALTRLLVTTLQASAPAVDREPLSVRGTSGTGTGTGAGTTGDRQTLGFGFGRRRHLPSTHTPPTPAPTPNPGVKLQNAQEREKDERKSSWGPLAWVGLGGSGPTSRAVTPSPTTATAAGRASPSPSLASVEKPVSTKQTSVSSTASVNSKSRWPSFGLGGLENVGANMGAVLGIGSSAAPSPKPEPESKEESKEDAGEEGGSEDKDVGTEAETTRAADGLDTTTPTAELDETTVPASATTTEGPAAISTGDANDSSVQEAPDDEQQPPSPEPEPQPEPETSADTSAEPSTRAASSDADAVSVRTTETTGTAATVVSQTPVLLPDLAAASDDRVDVSWAGGKGVWVGNVRRKLSWVVRDSLLLYILYPPSIQVGEPVDAPSGAATVTLFDAITPQLDSAGSGAGGAADSATGTSTATATSTSTSTSSAAPSTRPNDTTVYHAGDVTELRLPGGQPPASASNPASAAFAPGSASGLDPGDDRTLAQLRDVLSLGASTSSSPLVTEVYAQTPQARFAVAKRARGDGAGGELFVLTGRKDASLTDAERGVRAHAFVRPEFTS</sequence>
<accession>A0A427Y5W6</accession>
<keyword evidence="3" id="KW-1185">Reference proteome</keyword>
<gene>
    <name evidence="2" type="ORF">EHS24_004746</name>
</gene>
<feature type="compositionally biased region" description="Low complexity" evidence="1">
    <location>
        <begin position="483"/>
        <end position="506"/>
    </location>
</feature>
<dbReference type="Proteomes" id="UP000279236">
    <property type="component" value="Unassembled WGS sequence"/>
</dbReference>
<feature type="compositionally biased region" description="Low complexity" evidence="1">
    <location>
        <begin position="519"/>
        <end position="531"/>
    </location>
</feature>
<dbReference type="GeneID" id="39589289"/>
<feature type="compositionally biased region" description="Low complexity" evidence="1">
    <location>
        <begin position="40"/>
        <end position="80"/>
    </location>
</feature>
<feature type="region of interest" description="Disordered" evidence="1">
    <location>
        <begin position="40"/>
        <end position="152"/>
    </location>
</feature>
<feature type="compositionally biased region" description="Low complexity" evidence="1">
    <location>
        <begin position="830"/>
        <end position="853"/>
    </location>
</feature>
<feature type="region of interest" description="Disordered" evidence="1">
    <location>
        <begin position="778"/>
        <end position="858"/>
    </location>
</feature>
<dbReference type="EMBL" id="RSCE01000002">
    <property type="protein sequence ID" value="RSH86489.1"/>
    <property type="molecule type" value="Genomic_DNA"/>
</dbReference>
<proteinExistence type="predicted"/>
<dbReference type="GO" id="GO:0035658">
    <property type="term" value="C:Mon1-Ccz1 complex"/>
    <property type="evidence" value="ECO:0007669"/>
    <property type="project" value="InterPro"/>
</dbReference>
<name>A0A427Y5W6_9TREE</name>
<dbReference type="GO" id="GO:0016192">
    <property type="term" value="P:vesicle-mediated transport"/>
    <property type="evidence" value="ECO:0007669"/>
    <property type="project" value="InterPro"/>
</dbReference>
<feature type="compositionally biased region" description="Pro residues" evidence="1">
    <location>
        <begin position="440"/>
        <end position="450"/>
    </location>
</feature>
<feature type="compositionally biased region" description="Basic and acidic residues" evidence="1">
    <location>
        <begin position="564"/>
        <end position="575"/>
    </location>
</feature>
<evidence type="ECO:0000256" key="1">
    <source>
        <dbReference type="SAM" id="MobiDB-lite"/>
    </source>
</evidence>
<feature type="region of interest" description="Disordered" evidence="1">
    <location>
        <begin position="399"/>
        <end position="687"/>
    </location>
</feature>
<protein>
    <recommendedName>
        <fullName evidence="4">CCZ1/INTU/HSP4 first Longin domain-containing protein</fullName>
    </recommendedName>
</protein>
<evidence type="ECO:0000313" key="3">
    <source>
        <dbReference type="Proteomes" id="UP000279236"/>
    </source>
</evidence>
<dbReference type="RefSeq" id="XP_028479274.1">
    <property type="nucleotide sequence ID" value="XM_028620302.1"/>
</dbReference>
<feature type="region of interest" description="Disordered" evidence="1">
    <location>
        <begin position="1"/>
        <end position="25"/>
    </location>
</feature>
<feature type="compositionally biased region" description="Low complexity" evidence="1">
    <location>
        <begin position="669"/>
        <end position="687"/>
    </location>
</feature>
<dbReference type="STRING" id="105984.A0A427Y5W6"/>
<feature type="compositionally biased region" description="Basic and acidic residues" evidence="1">
    <location>
        <begin position="582"/>
        <end position="595"/>
    </location>
</feature>
<dbReference type="PANTHER" id="PTHR13056">
    <property type="entry name" value="VACUOLAR FUSION PROTEIN CCZ1 HOMOLOG-RELATED"/>
    <property type="match status" value="1"/>
</dbReference>
<evidence type="ECO:0000313" key="2">
    <source>
        <dbReference type="EMBL" id="RSH86489.1"/>
    </source>
</evidence>
<organism evidence="2 3">
    <name type="scientific">Apiotrichum porosum</name>
    <dbReference type="NCBI Taxonomy" id="105984"/>
    <lineage>
        <taxon>Eukaryota</taxon>
        <taxon>Fungi</taxon>
        <taxon>Dikarya</taxon>
        <taxon>Basidiomycota</taxon>
        <taxon>Agaricomycotina</taxon>
        <taxon>Tremellomycetes</taxon>
        <taxon>Trichosporonales</taxon>
        <taxon>Trichosporonaceae</taxon>
        <taxon>Apiotrichum</taxon>
    </lineage>
</organism>
<dbReference type="InterPro" id="IPR013176">
    <property type="entry name" value="Ccz1"/>
</dbReference>
<dbReference type="PANTHER" id="PTHR13056:SF0">
    <property type="entry name" value="VACUOLAR FUSION PROTEIN CCZ1 HOMOLOG-RELATED"/>
    <property type="match status" value="1"/>
</dbReference>